<dbReference type="SUPFAM" id="SSF102645">
    <property type="entry name" value="CoaB-like"/>
    <property type="match status" value="1"/>
</dbReference>
<feature type="domain" description="DNA/pantothenate metabolism flavoprotein C-terminal" evidence="2">
    <location>
        <begin position="169"/>
        <end position="289"/>
    </location>
</feature>
<accession>A0ABM1BR63</accession>
<evidence type="ECO:0000256" key="1">
    <source>
        <dbReference type="ARBA" id="ARBA00005703"/>
    </source>
</evidence>
<gene>
    <name evidence="4" type="primary">LOC106471035</name>
</gene>
<sequence>MAALCWEEFYRENPEPKHISFVKSQITEFCEKYRREQIPVVLVTSGGTTVPLEHNTVRYIDNFSAGTRGAASTEYFLTHGYAVIFLHRSKSLEPFTRHFPSSSLLEVLHIAHDHHGKDCIAVASDKVKDLLPVLQAYQTTRSSGKLLILSFTTLSEYLHMLRVAAEALQPLGRKALLYLAAAVSDFYVPHENMAVHKIHSSEGPLNLQLQLVPKLLQPLVRFWVPDAFVTSFKLETDEGILLEKAYQALQKYGHKLVIANQLHNRKQKVVLVSQEKQVPIVMTEEEMRQGKEIEEKIVLELTSLHTKFLHEIA</sequence>
<dbReference type="RefSeq" id="XP_013787073.1">
    <property type="nucleotide sequence ID" value="XM_013931619.2"/>
</dbReference>
<evidence type="ECO:0000313" key="3">
    <source>
        <dbReference type="Proteomes" id="UP000694941"/>
    </source>
</evidence>
<dbReference type="Proteomes" id="UP000694941">
    <property type="component" value="Unplaced"/>
</dbReference>
<reference evidence="4" key="1">
    <citation type="submission" date="2025-08" db="UniProtKB">
        <authorList>
            <consortium name="RefSeq"/>
        </authorList>
    </citation>
    <scope>IDENTIFICATION</scope>
    <source>
        <tissue evidence="4">Muscle</tissue>
    </source>
</reference>
<comment type="similarity">
    <text evidence="1">Belongs to the PPC synthetase family.</text>
</comment>
<dbReference type="InterPro" id="IPR007085">
    <property type="entry name" value="DNA/pantothenate-metab_flavo_C"/>
</dbReference>
<name>A0ABM1BR63_LIMPO</name>
<proteinExistence type="inferred from homology"/>
<dbReference type="PANTHER" id="PTHR12290">
    <property type="entry name" value="CORNICHON-RELATED"/>
    <property type="match status" value="1"/>
</dbReference>
<keyword evidence="3" id="KW-1185">Reference proteome</keyword>
<dbReference type="GeneID" id="106471035"/>
<organism evidence="3 4">
    <name type="scientific">Limulus polyphemus</name>
    <name type="common">Atlantic horseshoe crab</name>
    <dbReference type="NCBI Taxonomy" id="6850"/>
    <lineage>
        <taxon>Eukaryota</taxon>
        <taxon>Metazoa</taxon>
        <taxon>Ecdysozoa</taxon>
        <taxon>Arthropoda</taxon>
        <taxon>Chelicerata</taxon>
        <taxon>Merostomata</taxon>
        <taxon>Xiphosura</taxon>
        <taxon>Limulidae</taxon>
        <taxon>Limulus</taxon>
    </lineage>
</organism>
<dbReference type="Pfam" id="PF04127">
    <property type="entry name" value="DFP"/>
    <property type="match status" value="1"/>
</dbReference>
<protein>
    <submittedName>
        <fullName evidence="4">Phosphopantothenate--cysteine ligase-like</fullName>
    </submittedName>
</protein>
<dbReference type="InterPro" id="IPR035929">
    <property type="entry name" value="CoaB-like_sf"/>
</dbReference>
<evidence type="ECO:0000259" key="2">
    <source>
        <dbReference type="Pfam" id="PF04127"/>
    </source>
</evidence>
<evidence type="ECO:0000313" key="4">
    <source>
        <dbReference type="RefSeq" id="XP_013787073.1"/>
    </source>
</evidence>
<dbReference type="Gene3D" id="3.40.50.10300">
    <property type="entry name" value="CoaB-like"/>
    <property type="match status" value="1"/>
</dbReference>